<evidence type="ECO:0000313" key="1">
    <source>
        <dbReference type="EMBL" id="QKO02423.1"/>
    </source>
</evidence>
<accession>A0A6N0A5K4</accession>
<gene>
    <name evidence="1" type="primary">27</name>
    <name evidence="1" type="ORF">SEA_DROOGSARMY_27</name>
</gene>
<keyword evidence="2" id="KW-1185">Reference proteome</keyword>
<protein>
    <submittedName>
        <fullName evidence="1">Minor tail protein</fullName>
    </submittedName>
</protein>
<sequence>MQRTDTVVELKDVNGEWWNLTTGDRGVFLGTGVKGIYDPPVKVVYEEPGNFPGSRYLNHRILRRDLVFGVEILDDPGDSWLSRDSEWRKAWAFDRDCELHITTPESGTRYLKLRLGESIEVDTTTDPRGNTINRAAMVCISGDPFWYQDDVVYTAITKTDTRFDPNPLPWPWPQQTLPTETLTIEVDPKDGKGGLNPTDQAIHLKWQVPGSAEAPAEPYIPGIPWLGAPNSPATIWTLPDYSFEDEQYANRRLRLPGLIGGLRTEEVQAVFIKGKPTSGYFKLGYNGEWTTNLPWNASTAAVKAALVALAGIAFNDVAVTRGASTNESQMIRVTGNPNGGTFTLTFNGETTTPLPFNATAGQVKAALIALPSIANGEVDVVVQATDEIQEVRPIGEPTSGTFTLSLDGHKTGPIPWNATASQVEAALRKLPNVSTSGWWIFTYSDVRVTKASGQYQPWVISFKQNLAGRDLPQIVADPTNLSGGAGIDLRVKTTQQGSTSYIATFGNGLGGFDFDLMTGNGSALQGEGNLGVQIAGIADGSRPYMVTFTGELSGVDVPQMEIDTTGLTGLGVISGRVDIVREGKTFPAENAVIDTDPRVEQITSESGSQLWSRMNGVRFRHPVPPWTKSKTFEITVSGCRPGQMVMLRIPRPWSRPWGLE</sequence>
<evidence type="ECO:0000313" key="2">
    <source>
        <dbReference type="Proteomes" id="UP000509248"/>
    </source>
</evidence>
<dbReference type="EMBL" id="MT553337">
    <property type="protein sequence ID" value="QKO02423.1"/>
    <property type="molecule type" value="Genomic_DNA"/>
</dbReference>
<dbReference type="RefSeq" id="YP_010061981.1">
    <property type="nucleotide sequence ID" value="NC_054789.1"/>
</dbReference>
<proteinExistence type="predicted"/>
<dbReference type="Proteomes" id="UP000509248">
    <property type="component" value="Segment"/>
</dbReference>
<dbReference type="GeneID" id="64871614"/>
<dbReference type="KEGG" id="vg:64871614"/>
<organism evidence="1 2">
    <name type="scientific">Mycobacterium phage DroogsArmy</name>
    <dbReference type="NCBI Taxonomy" id="2744011"/>
    <lineage>
        <taxon>Viruses</taxon>
        <taxon>Duplodnaviria</taxon>
        <taxon>Heunggongvirae</taxon>
        <taxon>Uroviricota</taxon>
        <taxon>Caudoviricetes</taxon>
        <taxon>Timshelvirus</taxon>
        <taxon>Timshelvirus droogsarmy</taxon>
    </lineage>
</organism>
<reference evidence="1 2" key="1">
    <citation type="submission" date="2020-06" db="EMBL/GenBank/DDBJ databases">
        <authorList>
            <person name="Fast K.M."/>
            <person name="Johnson K."/>
            <person name="Mayfield K.N."/>
            <person name="Stephens L.A."/>
            <person name="Reid T.H."/>
            <person name="Ryan E.D."/>
            <person name="Keener T.W."/>
            <person name="Sandel M.W."/>
            <person name="Garlena R.A."/>
            <person name="Russell D.A."/>
            <person name="Pope W.H."/>
            <person name="Jacobs-Sera D."/>
            <person name="Hatfull G.F."/>
        </authorList>
    </citation>
    <scope>NUCLEOTIDE SEQUENCE [LARGE SCALE GENOMIC DNA]</scope>
</reference>
<name>A0A6N0A5K4_9CAUD</name>